<keyword evidence="6" id="KW-1185">Reference proteome</keyword>
<protein>
    <submittedName>
        <fullName evidence="5">Uncharacterized protein</fullName>
    </submittedName>
</protein>
<proteinExistence type="inferred from homology"/>
<sequence length="716" mass="81056">MYETQSVPPLRNTQLQSNVTTLLISDKICWIMASGITSIVADAVKKAQKARVIGEETSEMVLEADPVAGRSAYEALEDTRKRLRISHRRFSSSRRKLNRTILVEEDRIKAETEIAKAPVDFTTLQLHNLIRRVLQECADDIKGKVLASDATHDLMLKRLNYELLQQQLGILHTKKLKQHSAAELLPPPLYILYSQLLAQKEAFDEKIEMEITGSVKDAQAFSQQQANKENGLSTNMDVEDEAPDEDEGIQRRRKRPKKNLIKGICDQDGIQQSHPLKVIVHIFDDEDSQAKPLNLMTLKFEYLVKLNVVCVGVEETDHGSYDILCNLFPNDTGMELPHQTAKLYVRDFVAFGDKSSSRPYMWAQHLAGVDLLPEIPPLQASHDSMTVMERIRSRKKAQMALAEQLNSLMKLKWPVLDNDNVPWALHTPLCSLQQCLPIGPVVDLSLSATTAEKVVSSTVLDVDRRSVTPLEPENTREDGELPISQPSTAVPDDSRTKGSATSSDLVPNRNLALISKNMMPPKMVKSLSLGRHEDDLDLIMDIESDVEENISIEAEGEIFVVAKQLWEDRSAREFLLVLCRKAGNEQMLKIEAKIKISIEYPLRAPLFNLRLLLDDSRSSYECYNELRAMESEINLHIFKIISMDNEDFILAHQIRCLAMLFDLHFDTRFGKRNSSVIDAGLGKVVNDSLLARVRRGRDRRSLLPWKGREWIHGCSQ</sequence>
<dbReference type="InterPro" id="IPR019163">
    <property type="entry name" value="THO_Thoc5"/>
</dbReference>
<evidence type="ECO:0000256" key="1">
    <source>
        <dbReference type="ARBA" id="ARBA00004123"/>
    </source>
</evidence>
<dbReference type="PANTHER" id="PTHR13375">
    <property type="entry name" value="FMS INTERACTING PROTEIN"/>
    <property type="match status" value="1"/>
</dbReference>
<evidence type="ECO:0000256" key="4">
    <source>
        <dbReference type="SAM" id="MobiDB-lite"/>
    </source>
</evidence>
<dbReference type="GO" id="GO:0003729">
    <property type="term" value="F:mRNA binding"/>
    <property type="evidence" value="ECO:0007669"/>
    <property type="project" value="TreeGrafter"/>
</dbReference>
<organism evidence="5 6">
    <name type="scientific">Vanilla planifolia</name>
    <name type="common">Vanilla</name>
    <dbReference type="NCBI Taxonomy" id="51239"/>
    <lineage>
        <taxon>Eukaryota</taxon>
        <taxon>Viridiplantae</taxon>
        <taxon>Streptophyta</taxon>
        <taxon>Embryophyta</taxon>
        <taxon>Tracheophyta</taxon>
        <taxon>Spermatophyta</taxon>
        <taxon>Magnoliopsida</taxon>
        <taxon>Liliopsida</taxon>
        <taxon>Asparagales</taxon>
        <taxon>Orchidaceae</taxon>
        <taxon>Vanilloideae</taxon>
        <taxon>Vanilleae</taxon>
        <taxon>Vanilla</taxon>
    </lineage>
</organism>
<dbReference type="GO" id="GO:0006406">
    <property type="term" value="P:mRNA export from nucleus"/>
    <property type="evidence" value="ECO:0007669"/>
    <property type="project" value="TreeGrafter"/>
</dbReference>
<evidence type="ECO:0000256" key="3">
    <source>
        <dbReference type="ARBA" id="ARBA00023242"/>
    </source>
</evidence>
<dbReference type="AlphaFoldDB" id="A0A835UQ91"/>
<dbReference type="EMBL" id="JADCNL010000008">
    <property type="protein sequence ID" value="KAG0470017.1"/>
    <property type="molecule type" value="Genomic_DNA"/>
</dbReference>
<keyword evidence="3" id="KW-0539">Nucleus</keyword>
<comment type="similarity">
    <text evidence="2">Belongs to the THOC5 family.</text>
</comment>
<feature type="compositionally biased region" description="Acidic residues" evidence="4">
    <location>
        <begin position="237"/>
        <end position="247"/>
    </location>
</feature>
<accession>A0A835UQ91</accession>
<gene>
    <name evidence="5" type="ORF">HPP92_016717</name>
</gene>
<dbReference type="PANTHER" id="PTHR13375:SF3">
    <property type="entry name" value="THO COMPLEX SUBUNIT 5 HOMOLOG"/>
    <property type="match status" value="1"/>
</dbReference>
<reference evidence="5 6" key="1">
    <citation type="journal article" date="2020" name="Nat. Food">
        <title>A phased Vanilla planifolia genome enables genetic improvement of flavour and production.</title>
        <authorList>
            <person name="Hasing T."/>
            <person name="Tang H."/>
            <person name="Brym M."/>
            <person name="Khazi F."/>
            <person name="Huang T."/>
            <person name="Chambers A.H."/>
        </authorList>
    </citation>
    <scope>NUCLEOTIDE SEQUENCE [LARGE SCALE GENOMIC DNA]</scope>
    <source>
        <tissue evidence="5">Leaf</tissue>
    </source>
</reference>
<name>A0A835UQ91_VANPL</name>
<dbReference type="OrthoDB" id="27832at2759"/>
<evidence type="ECO:0000313" key="6">
    <source>
        <dbReference type="Proteomes" id="UP000636800"/>
    </source>
</evidence>
<evidence type="ECO:0000313" key="5">
    <source>
        <dbReference type="EMBL" id="KAG0470017.1"/>
    </source>
</evidence>
<feature type="region of interest" description="Disordered" evidence="4">
    <location>
        <begin position="222"/>
        <end position="254"/>
    </location>
</feature>
<evidence type="ECO:0000256" key="2">
    <source>
        <dbReference type="ARBA" id="ARBA00008044"/>
    </source>
</evidence>
<comment type="caution">
    <text evidence="5">The sequence shown here is derived from an EMBL/GenBank/DDBJ whole genome shotgun (WGS) entry which is preliminary data.</text>
</comment>
<dbReference type="GO" id="GO:0000445">
    <property type="term" value="C:THO complex part of transcription export complex"/>
    <property type="evidence" value="ECO:0007669"/>
    <property type="project" value="TreeGrafter"/>
</dbReference>
<comment type="subcellular location">
    <subcellularLocation>
        <location evidence="1">Nucleus</location>
    </subcellularLocation>
</comment>
<feature type="region of interest" description="Disordered" evidence="4">
    <location>
        <begin position="465"/>
        <end position="504"/>
    </location>
</feature>
<feature type="compositionally biased region" description="Polar residues" evidence="4">
    <location>
        <begin position="222"/>
        <end position="236"/>
    </location>
</feature>
<dbReference type="Proteomes" id="UP000636800">
    <property type="component" value="Unassembled WGS sequence"/>
</dbReference>
<dbReference type="Pfam" id="PF09766">
    <property type="entry name" value="FmiP_Thoc5"/>
    <property type="match status" value="1"/>
</dbReference>